<sequence>MTDVATISQQKMSLAPITEAQQKCIEADVNYDEDQMRKKIQQVKHWMQKQPHLPHIPEHIAEKMIRSCLLGTKLSTEISKQKIDSFYAMRHQLPDIFLNRDPTKKDIRESVDMIRFFPSSELTPDGVRVSILSFNGEKGKKFVVKDMKALYRRIMAITDARIQQDEICRGDYLVVDCKGFYSSHLTELPWSLILKFASLTQEGLPVRVKGIFAINAPGYIETASNIIKPIFREKIRKRIQIFHGDHTNLYKLYPKKDTSVRFWWRCTVC</sequence>
<dbReference type="PANTHER" id="PTHR10174">
    <property type="entry name" value="ALPHA-TOCOPHEROL TRANSFER PROTEIN-RELATED"/>
    <property type="match status" value="1"/>
</dbReference>
<dbReference type="SUPFAM" id="SSF46938">
    <property type="entry name" value="CRAL/TRIO N-terminal domain"/>
    <property type="match status" value="1"/>
</dbReference>
<evidence type="ECO:0000313" key="2">
    <source>
        <dbReference type="EMBL" id="JAT18116.1"/>
    </source>
</evidence>
<dbReference type="InterPro" id="IPR001251">
    <property type="entry name" value="CRAL-TRIO_dom"/>
</dbReference>
<protein>
    <recommendedName>
        <fullName evidence="1">CRAL-TRIO domain-containing protein</fullName>
    </recommendedName>
</protein>
<dbReference type="SUPFAM" id="SSF52087">
    <property type="entry name" value="CRAL/TRIO domain"/>
    <property type="match status" value="1"/>
</dbReference>
<dbReference type="Pfam" id="PF00650">
    <property type="entry name" value="CRAL_TRIO"/>
    <property type="match status" value="1"/>
</dbReference>
<dbReference type="InterPro" id="IPR036273">
    <property type="entry name" value="CRAL/TRIO_N_dom_sf"/>
</dbReference>
<dbReference type="EMBL" id="GEBQ01021861">
    <property type="protein sequence ID" value="JAT18116.1"/>
    <property type="molecule type" value="Transcribed_RNA"/>
</dbReference>
<dbReference type="GO" id="GO:1902936">
    <property type="term" value="F:phosphatidylinositol bisphosphate binding"/>
    <property type="evidence" value="ECO:0007669"/>
    <property type="project" value="TreeGrafter"/>
</dbReference>
<proteinExistence type="predicted"/>
<dbReference type="Gene3D" id="3.40.525.10">
    <property type="entry name" value="CRAL-TRIO lipid binding domain"/>
    <property type="match status" value="1"/>
</dbReference>
<dbReference type="PROSITE" id="PS50191">
    <property type="entry name" value="CRAL_TRIO"/>
    <property type="match status" value="1"/>
</dbReference>
<name>A0A1B6L393_9HEMI</name>
<accession>A0A1B6L393</accession>
<dbReference type="CDD" id="cd00170">
    <property type="entry name" value="SEC14"/>
    <property type="match status" value="1"/>
</dbReference>
<dbReference type="InterPro" id="IPR036865">
    <property type="entry name" value="CRAL-TRIO_dom_sf"/>
</dbReference>
<gene>
    <name evidence="2" type="ORF">g.28412</name>
</gene>
<organism evidence="2">
    <name type="scientific">Graphocephala atropunctata</name>
    <dbReference type="NCBI Taxonomy" id="36148"/>
    <lineage>
        <taxon>Eukaryota</taxon>
        <taxon>Metazoa</taxon>
        <taxon>Ecdysozoa</taxon>
        <taxon>Arthropoda</taxon>
        <taxon>Hexapoda</taxon>
        <taxon>Insecta</taxon>
        <taxon>Pterygota</taxon>
        <taxon>Neoptera</taxon>
        <taxon>Paraneoptera</taxon>
        <taxon>Hemiptera</taxon>
        <taxon>Auchenorrhyncha</taxon>
        <taxon>Membracoidea</taxon>
        <taxon>Cicadellidae</taxon>
        <taxon>Cicadellinae</taxon>
        <taxon>Cicadellini</taxon>
        <taxon>Graphocephala</taxon>
    </lineage>
</organism>
<dbReference type="PANTHER" id="PTHR10174:SF222">
    <property type="entry name" value="GH10083P-RELATED"/>
    <property type="match status" value="1"/>
</dbReference>
<evidence type="ECO:0000259" key="1">
    <source>
        <dbReference type="PROSITE" id="PS50191"/>
    </source>
</evidence>
<dbReference type="AlphaFoldDB" id="A0A1B6L393"/>
<reference evidence="2" key="1">
    <citation type="submission" date="2015-11" db="EMBL/GenBank/DDBJ databases">
        <title>De novo transcriptome assembly of four potential Pierce s Disease insect vectors from Arizona vineyards.</title>
        <authorList>
            <person name="Tassone E.E."/>
        </authorList>
    </citation>
    <scope>NUCLEOTIDE SEQUENCE</scope>
</reference>
<feature type="domain" description="CRAL-TRIO" evidence="1">
    <location>
        <begin position="104"/>
        <end position="269"/>
    </location>
</feature>
<dbReference type="GO" id="GO:0016020">
    <property type="term" value="C:membrane"/>
    <property type="evidence" value="ECO:0007669"/>
    <property type="project" value="TreeGrafter"/>
</dbReference>